<organism evidence="2 3">
    <name type="scientific">Bacillus suaedaesalsae</name>
    <dbReference type="NCBI Taxonomy" id="2810349"/>
    <lineage>
        <taxon>Bacteria</taxon>
        <taxon>Bacillati</taxon>
        <taxon>Bacillota</taxon>
        <taxon>Bacilli</taxon>
        <taxon>Bacillales</taxon>
        <taxon>Bacillaceae</taxon>
        <taxon>Bacillus</taxon>
    </lineage>
</organism>
<accession>A0ABS2DJ25</accession>
<feature type="transmembrane region" description="Helical" evidence="1">
    <location>
        <begin position="55"/>
        <end position="73"/>
    </location>
</feature>
<gene>
    <name evidence="2" type="ORF">JR050_12415</name>
</gene>
<dbReference type="RefSeq" id="WP_204203812.1">
    <property type="nucleotide sequence ID" value="NZ_JAFELM010000031.1"/>
</dbReference>
<dbReference type="Proteomes" id="UP001518925">
    <property type="component" value="Unassembled WGS sequence"/>
</dbReference>
<proteinExistence type="predicted"/>
<keyword evidence="1" id="KW-1133">Transmembrane helix</keyword>
<keyword evidence="1" id="KW-0812">Transmembrane</keyword>
<evidence type="ECO:0000256" key="1">
    <source>
        <dbReference type="SAM" id="Phobius"/>
    </source>
</evidence>
<comment type="caution">
    <text evidence="2">The sequence shown here is derived from an EMBL/GenBank/DDBJ whole genome shotgun (WGS) entry which is preliminary data.</text>
</comment>
<dbReference type="EMBL" id="JAFELM010000031">
    <property type="protein sequence ID" value="MBM6618464.1"/>
    <property type="molecule type" value="Genomic_DNA"/>
</dbReference>
<reference evidence="2 3" key="1">
    <citation type="submission" date="2021-02" db="EMBL/GenBank/DDBJ databases">
        <title>Bacillus sp. RD4P76, an endophyte from a halophyte.</title>
        <authorList>
            <person name="Sun J.-Q."/>
        </authorList>
    </citation>
    <scope>NUCLEOTIDE SEQUENCE [LARGE SCALE GENOMIC DNA]</scope>
    <source>
        <strain evidence="2 3">RD4P76</strain>
    </source>
</reference>
<name>A0ABS2DJ25_9BACI</name>
<evidence type="ECO:0000313" key="2">
    <source>
        <dbReference type="EMBL" id="MBM6618464.1"/>
    </source>
</evidence>
<feature type="transmembrane region" description="Helical" evidence="1">
    <location>
        <begin position="32"/>
        <end position="49"/>
    </location>
</feature>
<evidence type="ECO:0000313" key="3">
    <source>
        <dbReference type="Proteomes" id="UP001518925"/>
    </source>
</evidence>
<feature type="transmembrane region" description="Helical" evidence="1">
    <location>
        <begin position="6"/>
        <end position="25"/>
    </location>
</feature>
<protein>
    <submittedName>
        <fullName evidence="2">Uncharacterized protein</fullName>
    </submittedName>
</protein>
<keyword evidence="3" id="KW-1185">Reference proteome</keyword>
<sequence length="77" mass="8658">MGLFLIAILYWLLIGISILSLIWGIWRKSWKALLISGLSLFGPTLSLYVGGAEGLLKWSVLAPLMVLLIAYFYKNKE</sequence>
<keyword evidence="1" id="KW-0472">Membrane</keyword>